<dbReference type="NCBIfam" id="TIGR03725">
    <property type="entry name" value="T6A_YeaZ"/>
    <property type="match status" value="1"/>
</dbReference>
<dbReference type="PANTHER" id="PTHR11735">
    <property type="entry name" value="TRNA N6-ADENOSINE THREONYLCARBAMOYLTRANSFERASE"/>
    <property type="match status" value="1"/>
</dbReference>
<feature type="domain" description="Gcp-like" evidence="1">
    <location>
        <begin position="40"/>
        <end position="154"/>
    </location>
</feature>
<name>A0A968GIV3_9SPIO</name>
<dbReference type="AlphaFoldDB" id="A0A968GIV3"/>
<organism evidence="2 3">
    <name type="scientific">Entomospira culicis</name>
    <dbReference type="NCBI Taxonomy" id="2719989"/>
    <lineage>
        <taxon>Bacteria</taxon>
        <taxon>Pseudomonadati</taxon>
        <taxon>Spirochaetota</taxon>
        <taxon>Spirochaetia</taxon>
        <taxon>Spirochaetales</taxon>
        <taxon>Spirochaetaceae</taxon>
        <taxon>Entomospira</taxon>
    </lineage>
</organism>
<evidence type="ECO:0000313" key="3">
    <source>
        <dbReference type="Proteomes" id="UP000778951"/>
    </source>
</evidence>
<gene>
    <name evidence="2" type="primary">tsaB</name>
    <name evidence="2" type="ORF">HCT48_00305</name>
</gene>
<dbReference type="GO" id="GO:0002949">
    <property type="term" value="P:tRNA threonylcarbamoyladenosine modification"/>
    <property type="evidence" value="ECO:0007669"/>
    <property type="project" value="InterPro"/>
</dbReference>
<dbReference type="InterPro" id="IPR022496">
    <property type="entry name" value="T6A_TsaB"/>
</dbReference>
<dbReference type="Pfam" id="PF00814">
    <property type="entry name" value="TsaD"/>
    <property type="match status" value="1"/>
</dbReference>
<dbReference type="RefSeq" id="WP_167694740.1">
    <property type="nucleotide sequence ID" value="NZ_CP118181.1"/>
</dbReference>
<dbReference type="InterPro" id="IPR000905">
    <property type="entry name" value="Gcp-like_dom"/>
</dbReference>
<dbReference type="CDD" id="cd24032">
    <property type="entry name" value="ASKHA_NBD_TsaB"/>
    <property type="match status" value="1"/>
</dbReference>
<keyword evidence="3" id="KW-1185">Reference proteome</keyword>
<accession>A0A968GIV3</accession>
<protein>
    <submittedName>
        <fullName evidence="2">tRNA (Adenosine(37)-N6)-threonylcarbamoyltransferase complex dimerization subunit type 1 TsaB</fullName>
    </submittedName>
</protein>
<dbReference type="GO" id="GO:0005829">
    <property type="term" value="C:cytosol"/>
    <property type="evidence" value="ECO:0007669"/>
    <property type="project" value="TreeGrafter"/>
</dbReference>
<reference evidence="2" key="1">
    <citation type="submission" date="2020-03" db="EMBL/GenBank/DDBJ databases">
        <title>Spirochaetal bacteria isolated from arthropods constitute a novel genus Entomospira genus novum within the order Spirochaetales.</title>
        <authorList>
            <person name="Grana-Miraglia L."/>
            <person name="Sikutova S."/>
            <person name="Fingerle V."/>
            <person name="Sing A."/>
            <person name="Castillo-Ramirez S."/>
            <person name="Margos G."/>
            <person name="Rudolf I."/>
        </authorList>
    </citation>
    <scope>NUCLEOTIDE SEQUENCE</scope>
    <source>
        <strain evidence="2">BR149</strain>
    </source>
</reference>
<sequence>MELSKPNILSIDSAGAYLGVALLRGDTLYEERIVGDSKQQEALTPTLQRLVAKAELTPQAIDLITVMRGPGTFTGLRVGMAAGKGIAYALKKPLVSLSTLLVYAEELKKHTYSAVILDARKHRYYAQLFHFGKPISEPLDIGALELSQKMTDVSSLEWWVSGYGVDSFMQEIIRDDLACIPLETAHEAKAGLLARLAFAHYQELGADDFAQGPMYLRLSEAQLSIQSR</sequence>
<evidence type="ECO:0000313" key="2">
    <source>
        <dbReference type="EMBL" id="NIZ68665.1"/>
    </source>
</evidence>
<dbReference type="SUPFAM" id="SSF53067">
    <property type="entry name" value="Actin-like ATPase domain"/>
    <property type="match status" value="1"/>
</dbReference>
<evidence type="ECO:0000259" key="1">
    <source>
        <dbReference type="Pfam" id="PF00814"/>
    </source>
</evidence>
<dbReference type="InterPro" id="IPR043129">
    <property type="entry name" value="ATPase_NBD"/>
</dbReference>
<proteinExistence type="predicted"/>
<comment type="caution">
    <text evidence="2">The sequence shown here is derived from an EMBL/GenBank/DDBJ whole genome shotgun (WGS) entry which is preliminary data.</text>
</comment>
<dbReference type="PANTHER" id="PTHR11735:SF11">
    <property type="entry name" value="TRNA THREONYLCARBAMOYLADENOSINE BIOSYNTHESIS PROTEIN TSAB"/>
    <property type="match status" value="1"/>
</dbReference>
<dbReference type="Gene3D" id="3.30.420.40">
    <property type="match status" value="2"/>
</dbReference>
<dbReference type="EMBL" id="JAATLM010000001">
    <property type="protein sequence ID" value="NIZ68665.1"/>
    <property type="molecule type" value="Genomic_DNA"/>
</dbReference>
<dbReference type="Proteomes" id="UP000778951">
    <property type="component" value="Unassembled WGS sequence"/>
</dbReference>